<dbReference type="AlphaFoldDB" id="A0A378QZC6"/>
<protein>
    <submittedName>
        <fullName evidence="2">Uncharacterized protein</fullName>
    </submittedName>
</protein>
<keyword evidence="1" id="KW-1133">Transmembrane helix</keyword>
<evidence type="ECO:0000256" key="1">
    <source>
        <dbReference type="SAM" id="Phobius"/>
    </source>
</evidence>
<keyword evidence="1" id="KW-0812">Transmembrane</keyword>
<evidence type="ECO:0000313" key="2">
    <source>
        <dbReference type="EMBL" id="STZ08403.1"/>
    </source>
</evidence>
<accession>A0A378QZC6</accession>
<organism evidence="2 3">
    <name type="scientific">Moraxella caprae</name>
    <dbReference type="NCBI Taxonomy" id="90240"/>
    <lineage>
        <taxon>Bacteria</taxon>
        <taxon>Pseudomonadati</taxon>
        <taxon>Pseudomonadota</taxon>
        <taxon>Gammaproteobacteria</taxon>
        <taxon>Moraxellales</taxon>
        <taxon>Moraxellaceae</taxon>
        <taxon>Moraxella</taxon>
    </lineage>
</organism>
<sequence length="220" mass="25674">MTGRVADIGRDVTKIIGDDVGISELLGDDKITNLALPIGKQHSKIFVIISTIFVVVFIIITILYLFLLLMFDNKNIWWLMIFIALISFTILIFNQHKNGLKDVLIDGNKITVIKRSPFNFKNNRTQVIHFKDIYHSYIECITILQFDAINYCHYLVMIEHITYSDDGLFYKKKRFAVRDFRTNYDKASEYLILLKSLLEHYHKNNGGKAHLPTIEFIPQR</sequence>
<evidence type="ECO:0000313" key="3">
    <source>
        <dbReference type="Proteomes" id="UP000254065"/>
    </source>
</evidence>
<feature type="transmembrane region" description="Helical" evidence="1">
    <location>
        <begin position="76"/>
        <end position="93"/>
    </location>
</feature>
<dbReference type="Proteomes" id="UP000254065">
    <property type="component" value="Unassembled WGS sequence"/>
</dbReference>
<proteinExistence type="predicted"/>
<feature type="transmembrane region" description="Helical" evidence="1">
    <location>
        <begin position="45"/>
        <end position="70"/>
    </location>
</feature>
<gene>
    <name evidence="2" type="ORF">NCTC12877_01403</name>
</gene>
<keyword evidence="3" id="KW-1185">Reference proteome</keyword>
<reference evidence="2 3" key="1">
    <citation type="submission" date="2018-06" db="EMBL/GenBank/DDBJ databases">
        <authorList>
            <consortium name="Pathogen Informatics"/>
            <person name="Doyle S."/>
        </authorList>
    </citation>
    <scope>NUCLEOTIDE SEQUENCE [LARGE SCALE GENOMIC DNA]</scope>
    <source>
        <strain evidence="2 3">NCTC12877</strain>
    </source>
</reference>
<name>A0A378QZC6_9GAMM</name>
<keyword evidence="1" id="KW-0472">Membrane</keyword>
<dbReference type="EMBL" id="UGQB01000004">
    <property type="protein sequence ID" value="STZ08403.1"/>
    <property type="molecule type" value="Genomic_DNA"/>
</dbReference>